<evidence type="ECO:0000313" key="22">
    <source>
        <dbReference type="Proteomes" id="UP000504607"/>
    </source>
</evidence>
<feature type="binding site" evidence="17">
    <location>
        <position position="351"/>
    </location>
    <ligand>
        <name>ATP</name>
        <dbReference type="ChEBI" id="CHEBI:30616"/>
    </ligand>
</feature>
<evidence type="ECO:0000256" key="16">
    <source>
        <dbReference type="ARBA" id="ARBA00047951"/>
    </source>
</evidence>
<evidence type="ECO:0000256" key="17">
    <source>
        <dbReference type="PROSITE-ProRule" id="PRU10141"/>
    </source>
</evidence>
<dbReference type="Gene3D" id="1.10.510.10">
    <property type="entry name" value="Transferase(Phosphotransferase) domain 1"/>
    <property type="match status" value="1"/>
</dbReference>
<keyword evidence="12 18" id="KW-0472">Membrane</keyword>
<keyword evidence="9" id="KW-0418">Kinase</keyword>
<evidence type="ECO:0000313" key="23">
    <source>
        <dbReference type="RefSeq" id="XP_010921575.1"/>
    </source>
</evidence>
<dbReference type="SUPFAM" id="SSF56112">
    <property type="entry name" value="Protein kinase-like (PK-like)"/>
    <property type="match status" value="1"/>
</dbReference>
<dbReference type="FunFam" id="3.30.430.20:FF:000015">
    <property type="entry name" value="Cysteine-rich receptor-like protein kinase 3"/>
    <property type="match status" value="1"/>
</dbReference>
<dbReference type="AlphaFoldDB" id="A0A6I9R702"/>
<dbReference type="FunCoup" id="A0A6I9R702">
    <property type="interactions" value="1323"/>
</dbReference>
<evidence type="ECO:0000256" key="7">
    <source>
        <dbReference type="ARBA" id="ARBA00022737"/>
    </source>
</evidence>
<comment type="catalytic activity">
    <reaction evidence="16">
        <text>L-threonyl-[protein] + ATP = O-phospho-L-threonyl-[protein] + ADP + H(+)</text>
        <dbReference type="Rhea" id="RHEA:46608"/>
        <dbReference type="Rhea" id="RHEA-COMP:11060"/>
        <dbReference type="Rhea" id="RHEA-COMP:11605"/>
        <dbReference type="ChEBI" id="CHEBI:15378"/>
        <dbReference type="ChEBI" id="CHEBI:30013"/>
        <dbReference type="ChEBI" id="CHEBI:30616"/>
        <dbReference type="ChEBI" id="CHEBI:61977"/>
        <dbReference type="ChEBI" id="CHEBI:456216"/>
    </reaction>
</comment>
<gene>
    <name evidence="23" type="primary">LOC105045116</name>
</gene>
<evidence type="ECO:0000259" key="20">
    <source>
        <dbReference type="PROSITE" id="PS50011"/>
    </source>
</evidence>
<dbReference type="InterPro" id="IPR008271">
    <property type="entry name" value="Ser/Thr_kinase_AS"/>
</dbReference>
<evidence type="ECO:0000256" key="2">
    <source>
        <dbReference type="ARBA" id="ARBA00022527"/>
    </source>
</evidence>
<evidence type="ECO:0000256" key="11">
    <source>
        <dbReference type="ARBA" id="ARBA00022989"/>
    </source>
</evidence>
<keyword evidence="7" id="KW-0677">Repeat</keyword>
<dbReference type="FunFam" id="1.10.510.10:FF:000336">
    <property type="entry name" value="Cysteine-rich receptor-like protein kinase 2"/>
    <property type="match status" value="1"/>
</dbReference>
<evidence type="ECO:0000259" key="21">
    <source>
        <dbReference type="PROSITE" id="PS51473"/>
    </source>
</evidence>
<evidence type="ECO:0000256" key="12">
    <source>
        <dbReference type="ARBA" id="ARBA00023136"/>
    </source>
</evidence>
<dbReference type="InterPro" id="IPR002902">
    <property type="entry name" value="GNK2"/>
</dbReference>
<dbReference type="CDD" id="cd14066">
    <property type="entry name" value="STKc_IRAK"/>
    <property type="match status" value="1"/>
</dbReference>
<feature type="domain" description="Protein kinase" evidence="20">
    <location>
        <begin position="323"/>
        <end position="610"/>
    </location>
</feature>
<dbReference type="InterPro" id="IPR000719">
    <property type="entry name" value="Prot_kinase_dom"/>
</dbReference>
<dbReference type="InterPro" id="IPR052059">
    <property type="entry name" value="CR_Ser/Thr_kinase"/>
</dbReference>
<dbReference type="CDD" id="cd23509">
    <property type="entry name" value="Gnk2-like"/>
    <property type="match status" value="2"/>
</dbReference>
<keyword evidence="11 18" id="KW-1133">Transmembrane helix</keyword>
<evidence type="ECO:0000256" key="18">
    <source>
        <dbReference type="SAM" id="Phobius"/>
    </source>
</evidence>
<feature type="domain" description="Gnk2-homologous" evidence="21">
    <location>
        <begin position="135"/>
        <end position="240"/>
    </location>
</feature>
<dbReference type="FunFam" id="3.30.200.20:FF:000177">
    <property type="entry name" value="Cysteine-rich receptor-like protein kinase 2"/>
    <property type="match status" value="1"/>
</dbReference>
<sequence>MVFTLLSWIHLLLLISGAFFAKADDSPAIILTICGQNQSTKPEAFDVNFVNTMEMVYQNVTRTGFGTAVSGTSNIVYGLGQCFNYLSPTGCQLCYAESRVKLPYCLPNTTGRIYLDGCFLRYADYNISSEAVDKLDTYVCGNSSTSASNSTDFDDTAMKLVRNLTSEAYSSKEYYKAGSLSVGSSGVTVYGMAQCWRSLNESGCRDCLESARGSVARCLPASDGKALNAGCYLRYSTEPFYVAQTVESGGSSSARRRLIVALGSVIAALAVIAIAILWMKLRPNRRSIDSNDDIDGSQEIIRSISSSNLNFKYEDLRIATDNFSQMNKLGQGGFGSVYKGVLPDGREIAVKRLFSTTRQWLDQFFNEVSLINRIQHKNLVKLLGCSVEGPESLVVYEYLCNTSLDHFLFDSFKKNALDWKRRFNIITGTAEGLAYLHTSCEVRIIHRDIKASNILLDESFKPKISDFGLVRYFAGDQSHLSTGLAGTFGYMAPEYIVHGQLTEKADIYSYGVLVLEIVTGRKNNSSIAESAEGHSLVSLIWQKFNSERLLELLDPYLQDQCSEEQALKVFHIGLLCAQASPNLRPPMWKVVEMLTSNSKDLPLPTQPPFIGIKGASFKTEGSETSSLLASSSRSPYSVNQMSVTAVQGR</sequence>
<dbReference type="InterPro" id="IPR017441">
    <property type="entry name" value="Protein_kinase_ATP_BS"/>
</dbReference>
<dbReference type="SMART" id="SM00220">
    <property type="entry name" value="S_TKc"/>
    <property type="match status" value="1"/>
</dbReference>
<reference evidence="23" key="1">
    <citation type="submission" date="2025-08" db="UniProtKB">
        <authorList>
            <consortium name="RefSeq"/>
        </authorList>
    </citation>
    <scope>IDENTIFICATION</scope>
</reference>
<dbReference type="PROSITE" id="PS50011">
    <property type="entry name" value="PROTEIN_KINASE_DOM"/>
    <property type="match status" value="1"/>
</dbReference>
<evidence type="ECO:0000256" key="8">
    <source>
        <dbReference type="ARBA" id="ARBA00022741"/>
    </source>
</evidence>
<keyword evidence="3" id="KW-0597">Phosphoprotein</keyword>
<dbReference type="GeneID" id="105045116"/>
<evidence type="ECO:0000256" key="1">
    <source>
        <dbReference type="ARBA" id="ARBA00004167"/>
    </source>
</evidence>
<dbReference type="Gene3D" id="3.30.430.20">
    <property type="entry name" value="Gnk2 domain, C-X8-C-X2-C motif"/>
    <property type="match status" value="2"/>
</dbReference>
<dbReference type="PROSITE" id="PS00107">
    <property type="entry name" value="PROTEIN_KINASE_ATP"/>
    <property type="match status" value="1"/>
</dbReference>
<dbReference type="Proteomes" id="UP000504607">
    <property type="component" value="Chromosome 5"/>
</dbReference>
<keyword evidence="2" id="KW-0723">Serine/threonine-protein kinase</keyword>
<keyword evidence="4" id="KW-0808">Transferase</keyword>
<dbReference type="KEGG" id="egu:105045116"/>
<keyword evidence="13" id="KW-0675">Receptor</keyword>
<evidence type="ECO:0000256" key="6">
    <source>
        <dbReference type="ARBA" id="ARBA00022729"/>
    </source>
</evidence>
<dbReference type="Pfam" id="PF07714">
    <property type="entry name" value="PK_Tyr_Ser-Thr"/>
    <property type="match status" value="1"/>
</dbReference>
<dbReference type="RefSeq" id="XP_010921575.1">
    <property type="nucleotide sequence ID" value="XM_010923273.2"/>
</dbReference>
<evidence type="ECO:0000256" key="5">
    <source>
        <dbReference type="ARBA" id="ARBA00022692"/>
    </source>
</evidence>
<keyword evidence="10 17" id="KW-0067">ATP-binding</keyword>
<proteinExistence type="predicted"/>
<name>A0A6I9R702_ELAGV</name>
<comment type="catalytic activity">
    <reaction evidence="15">
        <text>L-seryl-[protein] + ATP = O-phospho-L-seryl-[protein] + ADP + H(+)</text>
        <dbReference type="Rhea" id="RHEA:17989"/>
        <dbReference type="Rhea" id="RHEA-COMP:9863"/>
        <dbReference type="Rhea" id="RHEA-COMP:11604"/>
        <dbReference type="ChEBI" id="CHEBI:15378"/>
        <dbReference type="ChEBI" id="CHEBI:29999"/>
        <dbReference type="ChEBI" id="CHEBI:30616"/>
        <dbReference type="ChEBI" id="CHEBI:83421"/>
        <dbReference type="ChEBI" id="CHEBI:456216"/>
    </reaction>
</comment>
<dbReference type="InterPro" id="IPR038408">
    <property type="entry name" value="GNK2_sf"/>
</dbReference>
<feature type="signal peptide" evidence="19">
    <location>
        <begin position="1"/>
        <end position="23"/>
    </location>
</feature>
<dbReference type="Pfam" id="PF01657">
    <property type="entry name" value="Stress-antifung"/>
    <property type="match status" value="2"/>
</dbReference>
<accession>A0A6I9R702</accession>
<evidence type="ECO:0000256" key="19">
    <source>
        <dbReference type="SAM" id="SignalP"/>
    </source>
</evidence>
<comment type="subcellular location">
    <subcellularLocation>
        <location evidence="1">Membrane</location>
        <topology evidence="1">Single-pass membrane protein</topology>
    </subcellularLocation>
</comment>
<keyword evidence="22" id="KW-1185">Reference proteome</keyword>
<evidence type="ECO:0000256" key="9">
    <source>
        <dbReference type="ARBA" id="ARBA00022777"/>
    </source>
</evidence>
<evidence type="ECO:0000256" key="4">
    <source>
        <dbReference type="ARBA" id="ARBA00022679"/>
    </source>
</evidence>
<dbReference type="PROSITE" id="PS00108">
    <property type="entry name" value="PROTEIN_KINASE_ST"/>
    <property type="match status" value="1"/>
</dbReference>
<feature type="chain" id="PRO_5026674777" evidence="19">
    <location>
        <begin position="24"/>
        <end position="649"/>
    </location>
</feature>
<keyword evidence="14" id="KW-0325">Glycoprotein</keyword>
<dbReference type="GO" id="GO:0005524">
    <property type="term" value="F:ATP binding"/>
    <property type="evidence" value="ECO:0007669"/>
    <property type="project" value="UniProtKB-UniRule"/>
</dbReference>
<keyword evidence="5 18" id="KW-0812">Transmembrane</keyword>
<dbReference type="PANTHER" id="PTHR47973">
    <property type="entry name" value="CYSTEINE-RICH RECEPTOR-LIKE PROTEIN KINASE 3"/>
    <property type="match status" value="1"/>
</dbReference>
<dbReference type="FunFam" id="3.30.430.20:FF:000005">
    <property type="entry name" value="Cysteine-rich receptor-like protein kinase 2"/>
    <property type="match status" value="1"/>
</dbReference>
<evidence type="ECO:0000256" key="13">
    <source>
        <dbReference type="ARBA" id="ARBA00023170"/>
    </source>
</evidence>
<dbReference type="OrthoDB" id="1908121at2759"/>
<protein>
    <submittedName>
        <fullName evidence="23">Cysteine-rich receptor-like protein kinase 2 isoform X1</fullName>
    </submittedName>
</protein>
<evidence type="ECO:0000256" key="15">
    <source>
        <dbReference type="ARBA" id="ARBA00047558"/>
    </source>
</evidence>
<dbReference type="PROSITE" id="PS51473">
    <property type="entry name" value="GNK2"/>
    <property type="match status" value="2"/>
</dbReference>
<dbReference type="GO" id="GO:0016020">
    <property type="term" value="C:membrane"/>
    <property type="evidence" value="ECO:0007669"/>
    <property type="project" value="UniProtKB-SubCell"/>
</dbReference>
<dbReference type="InParanoid" id="A0A6I9R702"/>
<organism evidence="22 23">
    <name type="scientific">Elaeis guineensis var. tenera</name>
    <name type="common">Oil palm</name>
    <dbReference type="NCBI Taxonomy" id="51953"/>
    <lineage>
        <taxon>Eukaryota</taxon>
        <taxon>Viridiplantae</taxon>
        <taxon>Streptophyta</taxon>
        <taxon>Embryophyta</taxon>
        <taxon>Tracheophyta</taxon>
        <taxon>Spermatophyta</taxon>
        <taxon>Magnoliopsida</taxon>
        <taxon>Liliopsida</taxon>
        <taxon>Arecaceae</taxon>
        <taxon>Arecoideae</taxon>
        <taxon>Cocoseae</taxon>
        <taxon>Elaeidinae</taxon>
        <taxon>Elaeis</taxon>
    </lineage>
</organism>
<feature type="domain" description="Gnk2-homologous" evidence="21">
    <location>
        <begin position="27"/>
        <end position="127"/>
    </location>
</feature>
<dbReference type="InterPro" id="IPR011009">
    <property type="entry name" value="Kinase-like_dom_sf"/>
</dbReference>
<keyword evidence="6 19" id="KW-0732">Signal</keyword>
<evidence type="ECO:0000256" key="3">
    <source>
        <dbReference type="ARBA" id="ARBA00022553"/>
    </source>
</evidence>
<dbReference type="InterPro" id="IPR001245">
    <property type="entry name" value="Ser-Thr/Tyr_kinase_cat_dom"/>
</dbReference>
<feature type="transmembrane region" description="Helical" evidence="18">
    <location>
        <begin position="258"/>
        <end position="278"/>
    </location>
</feature>
<dbReference type="Gene3D" id="3.30.200.20">
    <property type="entry name" value="Phosphorylase Kinase, domain 1"/>
    <property type="match status" value="1"/>
</dbReference>
<evidence type="ECO:0000256" key="14">
    <source>
        <dbReference type="ARBA" id="ARBA00023180"/>
    </source>
</evidence>
<evidence type="ECO:0000256" key="10">
    <source>
        <dbReference type="ARBA" id="ARBA00022840"/>
    </source>
</evidence>
<dbReference type="GO" id="GO:0004674">
    <property type="term" value="F:protein serine/threonine kinase activity"/>
    <property type="evidence" value="ECO:0007669"/>
    <property type="project" value="UniProtKB-KW"/>
</dbReference>
<keyword evidence="8 17" id="KW-0547">Nucleotide-binding</keyword>